<organism evidence="7 8">
    <name type="scientific">Teichococcus rhizosphaerae</name>
    <dbReference type="NCBI Taxonomy" id="1335062"/>
    <lineage>
        <taxon>Bacteria</taxon>
        <taxon>Pseudomonadati</taxon>
        <taxon>Pseudomonadota</taxon>
        <taxon>Alphaproteobacteria</taxon>
        <taxon>Acetobacterales</taxon>
        <taxon>Roseomonadaceae</taxon>
        <taxon>Roseomonas</taxon>
    </lineage>
</organism>
<dbReference type="PANTHER" id="PTHR36985:SF1">
    <property type="entry name" value="TRANSLOCATION AND ASSEMBLY MODULE SUBUNIT TAMB"/>
    <property type="match status" value="1"/>
</dbReference>
<name>A0A2C7AE83_9PROT</name>
<evidence type="ECO:0000313" key="7">
    <source>
        <dbReference type="EMBL" id="PHK96379.1"/>
    </source>
</evidence>
<dbReference type="Proteomes" id="UP000223527">
    <property type="component" value="Unassembled WGS sequence"/>
</dbReference>
<accession>A0A2C7AE83</accession>
<evidence type="ECO:0000256" key="2">
    <source>
        <dbReference type="ARBA" id="ARBA00022692"/>
    </source>
</evidence>
<keyword evidence="4" id="KW-0472">Membrane</keyword>
<evidence type="ECO:0000256" key="4">
    <source>
        <dbReference type="ARBA" id="ARBA00023136"/>
    </source>
</evidence>
<dbReference type="InterPro" id="IPR007452">
    <property type="entry name" value="TamB_C"/>
</dbReference>
<keyword evidence="3" id="KW-1133">Transmembrane helix</keyword>
<dbReference type="Pfam" id="PF04357">
    <property type="entry name" value="TamB"/>
    <property type="match status" value="1"/>
</dbReference>
<comment type="caution">
    <text evidence="7">The sequence shown here is derived from an EMBL/GenBank/DDBJ whole genome shotgun (WGS) entry which is preliminary data.</text>
</comment>
<evidence type="ECO:0000256" key="5">
    <source>
        <dbReference type="SAM" id="MobiDB-lite"/>
    </source>
</evidence>
<dbReference type="RefSeq" id="WP_099094109.1">
    <property type="nucleotide sequence ID" value="NZ_PDNU01000003.1"/>
</dbReference>
<feature type="compositionally biased region" description="Pro residues" evidence="5">
    <location>
        <begin position="998"/>
        <end position="1007"/>
    </location>
</feature>
<dbReference type="PANTHER" id="PTHR36985">
    <property type="entry name" value="TRANSLOCATION AND ASSEMBLY MODULE SUBUNIT TAMB"/>
    <property type="match status" value="1"/>
</dbReference>
<gene>
    <name evidence="7" type="ORF">CR162_03340</name>
</gene>
<sequence length="1244" mass="128199">MRRVFRWALGLLAILILLPVLLVGGVLVGANTAPGQRMIADLAQRFVPGLVIEGLHGPIPGAPGFARLTMADAKGPWLEVEDARIDLDLRALLSRDLRIEALTARRVALLRLPEAGEPAPEPEPQQEPGGPIPTLPDLPVAVHLDRLAVERIEIPRELVAATVEEHGPAPGFALSLNGEASLVAAALRAKLAVQRLEAEGRLDLELGLDPQARLLADLRAQEPPGGVLATALGIPQAPAELSLRLDGPASGADLRASAAFGELAGFNAQGRVALDAAGGGALTLDGHLDAPANLAPEPVRNVDFSLGAKLPAGGQPELENLRLSARAGEITARGSLALLEAEARIANSAALAPLVPEIVGWDGITLTARVEDGERIQAQLRPRGLRGPDPMGAVLGPDPEADYRGTAFRIDSLEVRGQGARLHVQGSGWDVLDLTARLDVPELKAVRPELAGPLAVDARVTGPAADPAIQLRAASPGLFVAGRRVESPELEAALPSVSGRAGTLRLTARAEGQPVDIALRAAQEGELVRLAEGNITFGPIRGQVAGTLNTATTLFDGQASIAAENLAPLSQLAGQPVAGRLRVEAKLAPTPEGRQSIDARIEAPDVELGGQRYSANALVKGTDAAFDWNLRAGLPQADIEGRGRFSRDELGMRVDIAALEAAQGEMGIRLAAPGAILLPNSGAVEIPGLRLAARPAGNLTVSGRWGPETADIRVALAALPASLVNMFAPEPRLSGTVVGEARVTGPTSAPEVNATLNGTGLRAEAPWSRGWPAATLRVEARRAGSGAVQASAALRMGSVVTLDARAELPQGPGTNAPLSASLRGQANLQPLLTPSLGGGANRVTGRIALDGGASGTLDAPVLNGTATLSGGEVRNPLFGLRLTGINGRVRANGDQVVLENLVARAGEGSITARGSAQPLAAGIPIDITITARDATPVQSELVTALLDADLRFTGPLQTDPALGGTVRLRRVAVNIPQALPGGGVPTLGDVRERGADAPAPPPPGPPAPPIRLNVTVEAPQSILVRGRGLDAELGGTLRVGGTAADPQPAGAFTMRRGTFQLLDRRIVFNRGAITFDGDLQPSLDFLASTSAQGVTINITVLGQPSEPEIGFTSEPELPQDEVLARLLFGRPVDKLSPLEIAQLAGGVANLAGVAPGGGRGFLGRLADRLGLDRLGVGNQQGGLENPSVQAGGYVGQGVYVGVEQGAEGGPRVGVEVELTPRLKLESSTGGEAGERVGLSYEFEY</sequence>
<dbReference type="GO" id="GO:0009306">
    <property type="term" value="P:protein secretion"/>
    <property type="evidence" value="ECO:0007669"/>
    <property type="project" value="InterPro"/>
</dbReference>
<dbReference type="OrthoDB" id="7784409at2"/>
<comment type="subcellular location">
    <subcellularLocation>
        <location evidence="1">Membrane</location>
        <topology evidence="1">Single-pass membrane protein</topology>
    </subcellularLocation>
</comment>
<evidence type="ECO:0000256" key="3">
    <source>
        <dbReference type="ARBA" id="ARBA00022989"/>
    </source>
</evidence>
<proteinExistence type="predicted"/>
<feature type="region of interest" description="Disordered" evidence="5">
    <location>
        <begin position="113"/>
        <end position="136"/>
    </location>
</feature>
<keyword evidence="2" id="KW-0812">Transmembrane</keyword>
<feature type="compositionally biased region" description="Pro residues" evidence="5">
    <location>
        <begin position="119"/>
        <end position="136"/>
    </location>
</feature>
<protein>
    <recommendedName>
        <fullName evidence="6">Translocation and assembly module TamB C-terminal domain-containing protein</fullName>
    </recommendedName>
</protein>
<feature type="domain" description="Translocation and assembly module TamB C-terminal" evidence="6">
    <location>
        <begin position="903"/>
        <end position="1244"/>
    </location>
</feature>
<evidence type="ECO:0000313" key="8">
    <source>
        <dbReference type="Proteomes" id="UP000223527"/>
    </source>
</evidence>
<evidence type="ECO:0000259" key="6">
    <source>
        <dbReference type="Pfam" id="PF04357"/>
    </source>
</evidence>
<dbReference type="GO" id="GO:0005886">
    <property type="term" value="C:plasma membrane"/>
    <property type="evidence" value="ECO:0007669"/>
    <property type="project" value="InterPro"/>
</dbReference>
<keyword evidence="8" id="KW-1185">Reference proteome</keyword>
<dbReference type="AlphaFoldDB" id="A0A2C7AE83"/>
<evidence type="ECO:0000256" key="1">
    <source>
        <dbReference type="ARBA" id="ARBA00004167"/>
    </source>
</evidence>
<dbReference type="GO" id="GO:0097347">
    <property type="term" value="C:TAM protein secretion complex"/>
    <property type="evidence" value="ECO:0007669"/>
    <property type="project" value="TreeGrafter"/>
</dbReference>
<dbReference type="EMBL" id="PDNU01000003">
    <property type="protein sequence ID" value="PHK96379.1"/>
    <property type="molecule type" value="Genomic_DNA"/>
</dbReference>
<feature type="region of interest" description="Disordered" evidence="5">
    <location>
        <begin position="983"/>
        <end position="1007"/>
    </location>
</feature>
<reference evidence="7 8" key="1">
    <citation type="submission" date="2017-10" db="EMBL/GenBank/DDBJ databases">
        <authorList>
            <person name="Banno H."/>
            <person name="Chua N.-H."/>
        </authorList>
    </citation>
    <scope>NUCLEOTIDE SEQUENCE [LARGE SCALE GENOMIC DNA]</scope>
    <source>
        <strain evidence="7 8">YW11</strain>
    </source>
</reference>